<proteinExistence type="predicted"/>
<dbReference type="RefSeq" id="WP_036588523.1">
    <property type="nucleotide sequence ID" value="NZ_CP076607.1"/>
</dbReference>
<dbReference type="EMBL" id="FODH01000001">
    <property type="protein sequence ID" value="SEN51526.1"/>
    <property type="molecule type" value="Genomic_DNA"/>
</dbReference>
<name>A0A1H8H5L4_9BACL</name>
<dbReference type="Proteomes" id="UP000198809">
    <property type="component" value="Unassembled WGS sequence"/>
</dbReference>
<dbReference type="Proteomes" id="UP000683429">
    <property type="component" value="Chromosome"/>
</dbReference>
<dbReference type="EMBL" id="CP076607">
    <property type="protein sequence ID" value="QWU14451.1"/>
    <property type="molecule type" value="Genomic_DNA"/>
</dbReference>
<protein>
    <submittedName>
        <fullName evidence="2">Uncharacterized protein</fullName>
    </submittedName>
</protein>
<gene>
    <name evidence="1" type="ORF">KP014_21320</name>
    <name evidence="2" type="ORF">SAMN04487895_101763</name>
</gene>
<evidence type="ECO:0000313" key="1">
    <source>
        <dbReference type="EMBL" id="QWU14451.1"/>
    </source>
</evidence>
<evidence type="ECO:0000313" key="4">
    <source>
        <dbReference type="Proteomes" id="UP000683429"/>
    </source>
</evidence>
<evidence type="ECO:0000313" key="2">
    <source>
        <dbReference type="EMBL" id="SEN51526.1"/>
    </source>
</evidence>
<reference evidence="1 4" key="2">
    <citation type="submission" date="2021-06" db="EMBL/GenBank/DDBJ databases">
        <title>Whole genome sequence of Paenibacillus sophorae DSM23020 for comparative genomics.</title>
        <authorList>
            <person name="Kim M.-J."/>
            <person name="Lee G."/>
            <person name="Shin J.-H."/>
        </authorList>
    </citation>
    <scope>NUCLEOTIDE SEQUENCE [LARGE SCALE GENOMIC DNA]</scope>
    <source>
        <strain evidence="1 4">DSM 23020</strain>
    </source>
</reference>
<dbReference type="OrthoDB" id="2622692at2"/>
<organism evidence="2 3">
    <name type="scientific">Paenibacillus sophorae</name>
    <dbReference type="NCBI Taxonomy" id="1333845"/>
    <lineage>
        <taxon>Bacteria</taxon>
        <taxon>Bacillati</taxon>
        <taxon>Bacillota</taxon>
        <taxon>Bacilli</taxon>
        <taxon>Bacillales</taxon>
        <taxon>Paenibacillaceae</taxon>
        <taxon>Paenibacillus</taxon>
    </lineage>
</organism>
<dbReference type="AlphaFoldDB" id="A0A1H8H5L4"/>
<sequence>MQTKVQFITNLHEGINIYYVLDQFGRTWHTVASSPSEAKNNIKFGEDALTYKLYTTEKFGESLPQYDFKNLILDILEQMGLQDTYEYEEVVGWDNWECFKFMKRSSLHPCELLLEIQKSNMNFDHCAG</sequence>
<accession>A0A1H8H5L4</accession>
<dbReference type="STRING" id="1333845.SAMN04487895_101763"/>
<reference evidence="2 3" key="1">
    <citation type="submission" date="2016-10" db="EMBL/GenBank/DDBJ databases">
        <authorList>
            <person name="de Groot N.N."/>
        </authorList>
    </citation>
    <scope>NUCLEOTIDE SEQUENCE [LARGE SCALE GENOMIC DNA]</scope>
    <source>
        <strain evidence="2 3">CGMCC 1.10238</strain>
    </source>
</reference>
<evidence type="ECO:0000313" key="3">
    <source>
        <dbReference type="Proteomes" id="UP000198809"/>
    </source>
</evidence>
<keyword evidence="4" id="KW-1185">Reference proteome</keyword>